<sequence length="78" mass="8549">MSQRINRHHRRPSLGVFVLPENFSSTDLPEGIGGEDINKVMPRPSAAHAPANKTRGGMHRPPQPPASVSMTSDRPIKE</sequence>
<gene>
    <name evidence="2" type="ORF">F511_06305</name>
</gene>
<organism evidence="2 3">
    <name type="scientific">Dorcoceras hygrometricum</name>
    <dbReference type="NCBI Taxonomy" id="472368"/>
    <lineage>
        <taxon>Eukaryota</taxon>
        <taxon>Viridiplantae</taxon>
        <taxon>Streptophyta</taxon>
        <taxon>Embryophyta</taxon>
        <taxon>Tracheophyta</taxon>
        <taxon>Spermatophyta</taxon>
        <taxon>Magnoliopsida</taxon>
        <taxon>eudicotyledons</taxon>
        <taxon>Gunneridae</taxon>
        <taxon>Pentapetalae</taxon>
        <taxon>asterids</taxon>
        <taxon>lamiids</taxon>
        <taxon>Lamiales</taxon>
        <taxon>Gesneriaceae</taxon>
        <taxon>Didymocarpoideae</taxon>
        <taxon>Trichosporeae</taxon>
        <taxon>Loxocarpinae</taxon>
        <taxon>Dorcoceras</taxon>
    </lineage>
</organism>
<dbReference type="Proteomes" id="UP000250235">
    <property type="component" value="Unassembled WGS sequence"/>
</dbReference>
<feature type="region of interest" description="Disordered" evidence="1">
    <location>
        <begin position="23"/>
        <end position="78"/>
    </location>
</feature>
<accession>A0A2Z7AXS1</accession>
<evidence type="ECO:0000313" key="2">
    <source>
        <dbReference type="EMBL" id="KZV26138.1"/>
    </source>
</evidence>
<proteinExistence type="predicted"/>
<evidence type="ECO:0000313" key="3">
    <source>
        <dbReference type="Proteomes" id="UP000250235"/>
    </source>
</evidence>
<dbReference type="EMBL" id="KV011785">
    <property type="protein sequence ID" value="KZV26138.1"/>
    <property type="molecule type" value="Genomic_DNA"/>
</dbReference>
<evidence type="ECO:0000256" key="1">
    <source>
        <dbReference type="SAM" id="MobiDB-lite"/>
    </source>
</evidence>
<name>A0A2Z7AXS1_9LAMI</name>
<reference evidence="2 3" key="1">
    <citation type="journal article" date="2015" name="Proc. Natl. Acad. Sci. U.S.A.">
        <title>The resurrection genome of Boea hygrometrica: A blueprint for survival of dehydration.</title>
        <authorList>
            <person name="Xiao L."/>
            <person name="Yang G."/>
            <person name="Zhang L."/>
            <person name="Yang X."/>
            <person name="Zhao S."/>
            <person name="Ji Z."/>
            <person name="Zhou Q."/>
            <person name="Hu M."/>
            <person name="Wang Y."/>
            <person name="Chen M."/>
            <person name="Xu Y."/>
            <person name="Jin H."/>
            <person name="Xiao X."/>
            <person name="Hu G."/>
            <person name="Bao F."/>
            <person name="Hu Y."/>
            <person name="Wan P."/>
            <person name="Li L."/>
            <person name="Deng X."/>
            <person name="Kuang T."/>
            <person name="Xiang C."/>
            <person name="Zhu J.K."/>
            <person name="Oliver M.J."/>
            <person name="He Y."/>
        </authorList>
    </citation>
    <scope>NUCLEOTIDE SEQUENCE [LARGE SCALE GENOMIC DNA]</scope>
    <source>
        <strain evidence="3">cv. XS01</strain>
    </source>
</reference>
<dbReference type="AlphaFoldDB" id="A0A2Z7AXS1"/>
<dbReference type="OrthoDB" id="912300at2759"/>
<keyword evidence="3" id="KW-1185">Reference proteome</keyword>
<protein>
    <submittedName>
        <fullName evidence="2">Uncharacterized protein</fullName>
    </submittedName>
</protein>